<dbReference type="NCBIfam" id="TIGR03862">
    <property type="entry name" value="flavo_PP4765"/>
    <property type="match status" value="1"/>
</dbReference>
<dbReference type="NCBIfam" id="TIGR00275">
    <property type="entry name" value="aminoacetone oxidase family FAD-binding enzyme"/>
    <property type="match status" value="1"/>
</dbReference>
<dbReference type="PANTHER" id="PTHR42887:SF1">
    <property type="entry name" value="BLR3961 PROTEIN"/>
    <property type="match status" value="1"/>
</dbReference>
<dbReference type="SUPFAM" id="SSF160996">
    <property type="entry name" value="HI0933 insert domain-like"/>
    <property type="match status" value="1"/>
</dbReference>
<evidence type="ECO:0000256" key="3">
    <source>
        <dbReference type="ARBA" id="ARBA00022827"/>
    </source>
</evidence>
<comment type="caution">
    <text evidence="6">The sequence shown here is derived from an EMBL/GenBank/DDBJ whole genome shotgun (WGS) entry which is preliminary data.</text>
</comment>
<name>A0A7W9C781_9CAUL</name>
<dbReference type="Gene3D" id="2.40.30.10">
    <property type="entry name" value="Translation factors"/>
    <property type="match status" value="1"/>
</dbReference>
<dbReference type="Pfam" id="PF03486">
    <property type="entry name" value="HI0933_like"/>
    <property type="match status" value="1"/>
</dbReference>
<dbReference type="AlphaFoldDB" id="A0A7W9C781"/>
<dbReference type="InterPro" id="IPR004792">
    <property type="entry name" value="BaiN-like"/>
</dbReference>
<dbReference type="SUPFAM" id="SSF51905">
    <property type="entry name" value="FAD/NAD(P)-binding domain"/>
    <property type="match status" value="1"/>
</dbReference>
<evidence type="ECO:0000313" key="6">
    <source>
        <dbReference type="EMBL" id="MBB5740028.1"/>
    </source>
</evidence>
<protein>
    <recommendedName>
        <fullName evidence="8">TIGR03862 family flavoprotein</fullName>
    </recommendedName>
</protein>
<dbReference type="RefSeq" id="WP_183216424.1">
    <property type="nucleotide sequence ID" value="NZ_CAJFZW010000017.1"/>
</dbReference>
<dbReference type="EMBL" id="JACHOQ010000003">
    <property type="protein sequence ID" value="MBB5740028.1"/>
    <property type="molecule type" value="Genomic_DNA"/>
</dbReference>
<keyword evidence="2" id="KW-0285">Flavoprotein</keyword>
<accession>A0A7W9C781</accession>
<reference evidence="6 7" key="1">
    <citation type="submission" date="2020-08" db="EMBL/GenBank/DDBJ databases">
        <title>Genomic Encyclopedia of Type Strains, Phase IV (KMG-IV): sequencing the most valuable type-strain genomes for metagenomic binning, comparative biology and taxonomic classification.</title>
        <authorList>
            <person name="Goeker M."/>
        </authorList>
    </citation>
    <scope>NUCLEOTIDE SEQUENCE [LARGE SCALE GENOMIC DNA]</scope>
    <source>
        <strain evidence="6 7">DSM 4731</strain>
    </source>
</reference>
<gene>
    <name evidence="6" type="ORF">GGQ93_001742</name>
</gene>
<evidence type="ECO:0000256" key="2">
    <source>
        <dbReference type="ARBA" id="ARBA00022630"/>
    </source>
</evidence>
<dbReference type="InterPro" id="IPR022460">
    <property type="entry name" value="Flavoprotein_PP4765"/>
</dbReference>
<dbReference type="Pfam" id="PF22780">
    <property type="entry name" value="HI0933_like_1st"/>
    <property type="match status" value="1"/>
</dbReference>
<dbReference type="PRINTS" id="PR00469">
    <property type="entry name" value="PNDRDTASEII"/>
</dbReference>
<dbReference type="InterPro" id="IPR057661">
    <property type="entry name" value="RsdA/BaiN/AoA(So)_Rossmann"/>
</dbReference>
<keyword evidence="3" id="KW-0274">FAD</keyword>
<feature type="domain" description="RsdA/BaiN/AoA(So)-like Rossmann fold-like" evidence="4">
    <location>
        <begin position="12"/>
        <end position="398"/>
    </location>
</feature>
<feature type="domain" description="RsdA/BaiN/AoA(So)-like insert" evidence="5">
    <location>
        <begin position="197"/>
        <end position="346"/>
    </location>
</feature>
<dbReference type="InterPro" id="IPR036188">
    <property type="entry name" value="FAD/NAD-bd_sf"/>
</dbReference>
<dbReference type="Proteomes" id="UP000527324">
    <property type="component" value="Unassembled WGS sequence"/>
</dbReference>
<evidence type="ECO:0000259" key="4">
    <source>
        <dbReference type="Pfam" id="PF03486"/>
    </source>
</evidence>
<evidence type="ECO:0008006" key="8">
    <source>
        <dbReference type="Google" id="ProtNLM"/>
    </source>
</evidence>
<sequence length="408" mass="43635">MTQSDRQAEPAIHVVGAGPAGLTAAERLAQAGLKVVVHEQRPSPARKLLMAGRGGLNLTHSEPMERFLGRYGPAAETARAWIADFGPDDLIAWVEGLGQPTFVGSSGRVFPRAMKASPLLRAWLARLEGLGVEIRTRSRWIGWSGADLVFETPDGERRERPDAVVLALGGASWPRLGSDGDWKPWLEAEGVTVAPFRPANVGFDVDWSVAFRARFAGRPLKPVSVRLKDRTVPGEVMLTRYGLEGGAIYALSAALREAIEADGQVDIHLDLKPGLTVEQLTERLARPRFKASLATHLRKTVKLDPSAVALLRETGSLPADPLSLAQRIKAASVRLTGFQGLDRAISTAGGVALEAVDARSMLIARPGVFVAGEMLDWEAPTGGYLLQASFASGVAAARGLLDWLGSKG</sequence>
<dbReference type="PANTHER" id="PTHR42887">
    <property type="entry name" value="OS12G0638800 PROTEIN"/>
    <property type="match status" value="1"/>
</dbReference>
<keyword evidence="7" id="KW-1185">Reference proteome</keyword>
<evidence type="ECO:0000259" key="5">
    <source>
        <dbReference type="Pfam" id="PF22780"/>
    </source>
</evidence>
<proteinExistence type="predicted"/>
<dbReference type="InterPro" id="IPR023166">
    <property type="entry name" value="BaiN-like_dom_sf"/>
</dbReference>
<evidence type="ECO:0000256" key="1">
    <source>
        <dbReference type="ARBA" id="ARBA00001974"/>
    </source>
</evidence>
<dbReference type="Gene3D" id="3.50.50.60">
    <property type="entry name" value="FAD/NAD(P)-binding domain"/>
    <property type="match status" value="1"/>
</dbReference>
<organism evidence="6 7">
    <name type="scientific">Brevundimonas aurantiaca</name>
    <dbReference type="NCBI Taxonomy" id="74316"/>
    <lineage>
        <taxon>Bacteria</taxon>
        <taxon>Pseudomonadati</taxon>
        <taxon>Pseudomonadota</taxon>
        <taxon>Alphaproteobacteria</taxon>
        <taxon>Caulobacterales</taxon>
        <taxon>Caulobacteraceae</taxon>
        <taxon>Brevundimonas</taxon>
    </lineage>
</organism>
<dbReference type="Gene3D" id="1.10.8.260">
    <property type="entry name" value="HI0933 insert domain-like"/>
    <property type="match status" value="1"/>
</dbReference>
<dbReference type="InterPro" id="IPR055178">
    <property type="entry name" value="RsdA/BaiN/AoA(So)-like_dom"/>
</dbReference>
<comment type="cofactor">
    <cofactor evidence="1">
        <name>FAD</name>
        <dbReference type="ChEBI" id="CHEBI:57692"/>
    </cofactor>
</comment>
<evidence type="ECO:0000313" key="7">
    <source>
        <dbReference type="Proteomes" id="UP000527324"/>
    </source>
</evidence>